<dbReference type="InterPro" id="IPR018711">
    <property type="entry name" value="NAGPA"/>
</dbReference>
<proteinExistence type="predicted"/>
<reference evidence="2 3" key="1">
    <citation type="journal article" date="2016" name="Int. J. Syst. Evol. Microbiol.">
        <title>Pseudaminobacter manganicus sp. nov., isolated from sludge of a manganese mine.</title>
        <authorList>
            <person name="Li J."/>
            <person name="Huang J."/>
            <person name="Liao S."/>
            <person name="Wang G."/>
        </authorList>
    </citation>
    <scope>NUCLEOTIDE SEQUENCE [LARGE SCALE GENOMIC DNA]</scope>
    <source>
        <strain evidence="2 3">JH-7</strain>
    </source>
</reference>
<keyword evidence="3" id="KW-1185">Reference proteome</keyword>
<dbReference type="Pfam" id="PF09992">
    <property type="entry name" value="NAGPA"/>
    <property type="match status" value="1"/>
</dbReference>
<gene>
    <name evidence="2" type="ORF">BFN67_13490</name>
</gene>
<evidence type="ECO:0000259" key="1">
    <source>
        <dbReference type="Pfam" id="PF09992"/>
    </source>
</evidence>
<organism evidence="2 3">
    <name type="scientific">Manganibacter manganicus</name>
    <dbReference type="NCBI Taxonomy" id="1873176"/>
    <lineage>
        <taxon>Bacteria</taxon>
        <taxon>Pseudomonadati</taxon>
        <taxon>Pseudomonadota</taxon>
        <taxon>Alphaproteobacteria</taxon>
        <taxon>Hyphomicrobiales</taxon>
        <taxon>Phyllobacteriaceae</taxon>
        <taxon>Manganibacter</taxon>
    </lineage>
</organism>
<dbReference type="EMBL" id="MDET01000006">
    <property type="protein sequence ID" value="OQM76639.1"/>
    <property type="molecule type" value="Genomic_DNA"/>
</dbReference>
<dbReference type="Proteomes" id="UP000191905">
    <property type="component" value="Unassembled WGS sequence"/>
</dbReference>
<feature type="domain" description="Phosphodiester glycosidase" evidence="1">
    <location>
        <begin position="92"/>
        <end position="237"/>
    </location>
</feature>
<protein>
    <recommendedName>
        <fullName evidence="1">Phosphodiester glycosidase domain-containing protein</fullName>
    </recommendedName>
</protein>
<accession>A0A1V8RUE2</accession>
<dbReference type="RefSeq" id="WP_245295162.1">
    <property type="nucleotide sequence ID" value="NZ_MDET01000006.1"/>
</dbReference>
<sequence length="262" mass="28094">MTRRLSMAILIGILVIAGLALALWLRRSATPPSEALPPPCHDSVFEGVGYVTCEIDLRTYEITLARTDANGKPYGTLKAFDTDMAARGTPVLLAMNAGMYHKDFSPVGLFVENGHETAPLNLSEGAGNFFMKPNGVFFIDRAGCAVVMESTVYAQHQPEAELATQSGPMLVIGGQLHPRFEEDGASRYVRNGVGVRADGTVVLAISRTPVSFGSFARLFRDELACPDALFLDGAISALSNGRRLIVGGRFPVGPILAVRARQ</sequence>
<evidence type="ECO:0000313" key="3">
    <source>
        <dbReference type="Proteomes" id="UP000191905"/>
    </source>
</evidence>
<comment type="caution">
    <text evidence="2">The sequence shown here is derived from an EMBL/GenBank/DDBJ whole genome shotgun (WGS) entry which is preliminary data.</text>
</comment>
<dbReference type="AlphaFoldDB" id="A0A1V8RUE2"/>
<name>A0A1V8RUE2_9HYPH</name>
<evidence type="ECO:0000313" key="2">
    <source>
        <dbReference type="EMBL" id="OQM76639.1"/>
    </source>
</evidence>